<dbReference type="EMBL" id="JAINVZ010000015">
    <property type="protein sequence ID" value="MBY8887336.1"/>
    <property type="molecule type" value="Genomic_DNA"/>
</dbReference>
<accession>A0ABS7QVV1</accession>
<dbReference type="InterPro" id="IPR028956">
    <property type="entry name" value="Imm51"/>
</dbReference>
<evidence type="ECO:0000313" key="1">
    <source>
        <dbReference type="EMBL" id="MBY8887336.1"/>
    </source>
</evidence>
<reference evidence="1 2" key="1">
    <citation type="submission" date="2021-08" db="EMBL/GenBank/DDBJ databases">
        <title>Streptomyces sp. PTM05 isolated from lichen.</title>
        <authorList>
            <person name="Somphong A."/>
            <person name="Phongsopitanun W."/>
            <person name="Tanasupawat S."/>
        </authorList>
    </citation>
    <scope>NUCLEOTIDE SEQUENCE [LARGE SCALE GENOMIC DNA]</scope>
    <source>
        <strain evidence="1 2">Ptm05</strain>
    </source>
</reference>
<keyword evidence="2" id="KW-1185">Reference proteome</keyword>
<dbReference type="RefSeq" id="WP_222980065.1">
    <property type="nucleotide sequence ID" value="NZ_JAINVZ010000015.1"/>
</dbReference>
<name>A0ABS7QVV1_9ACTN</name>
<protein>
    <submittedName>
        <fullName evidence="1">Immunity 51 family protein</fullName>
    </submittedName>
</protein>
<comment type="caution">
    <text evidence="1">The sequence shown here is derived from an EMBL/GenBank/DDBJ whole genome shotgun (WGS) entry which is preliminary data.</text>
</comment>
<evidence type="ECO:0000313" key="2">
    <source>
        <dbReference type="Proteomes" id="UP001198565"/>
    </source>
</evidence>
<sequence length="118" mass="12686">MMDRTTYAPLLLAEYGEGSGSYYLMLTDDAMASVMDAFAAAGGYGNGYGWHGVARSAVRADAPDLADRLAYDPEAGTLVVRSDDVEALRRVATLLSSAYHDRSRLAELIRTGDPADFD</sequence>
<dbReference type="Pfam" id="PF15595">
    <property type="entry name" value="Imm51"/>
    <property type="match status" value="1"/>
</dbReference>
<dbReference type="Proteomes" id="UP001198565">
    <property type="component" value="Unassembled WGS sequence"/>
</dbReference>
<gene>
    <name evidence="1" type="ORF">K7472_21195</name>
</gene>
<organism evidence="1 2">
    <name type="scientific">Streptantibioticus parmotrematis</name>
    <dbReference type="NCBI Taxonomy" id="2873249"/>
    <lineage>
        <taxon>Bacteria</taxon>
        <taxon>Bacillati</taxon>
        <taxon>Actinomycetota</taxon>
        <taxon>Actinomycetes</taxon>
        <taxon>Kitasatosporales</taxon>
        <taxon>Streptomycetaceae</taxon>
        <taxon>Streptantibioticus</taxon>
    </lineage>
</organism>
<proteinExistence type="predicted"/>